<accession>A0A4P2VDS9</accession>
<keyword evidence="5" id="KW-1185">Reference proteome</keyword>
<protein>
    <recommendedName>
        <fullName evidence="3">NADPH-dependent FMN reductase-like domain-containing protein</fullName>
    </recommendedName>
</protein>
<evidence type="ECO:0000256" key="1">
    <source>
        <dbReference type="ARBA" id="ARBA00038292"/>
    </source>
</evidence>
<feature type="domain" description="NADPH-dependent FMN reductase-like" evidence="3">
    <location>
        <begin position="15"/>
        <end position="73"/>
    </location>
</feature>
<dbReference type="EMBL" id="AP018732">
    <property type="protein sequence ID" value="BBE42227.1"/>
    <property type="molecule type" value="Genomic_DNA"/>
</dbReference>
<feature type="compositionally biased region" description="Basic and acidic residues" evidence="2">
    <location>
        <begin position="73"/>
        <end position="87"/>
    </location>
</feature>
<dbReference type="Pfam" id="PF03358">
    <property type="entry name" value="FMN_red"/>
    <property type="match status" value="1"/>
</dbReference>
<dbReference type="InterPro" id="IPR005025">
    <property type="entry name" value="FMN_Rdtase-like_dom"/>
</dbReference>
<evidence type="ECO:0000313" key="5">
    <source>
        <dbReference type="Proteomes" id="UP000509448"/>
    </source>
</evidence>
<dbReference type="Gene3D" id="3.40.50.360">
    <property type="match status" value="1"/>
</dbReference>
<feature type="region of interest" description="Disordered" evidence="2">
    <location>
        <begin position="66"/>
        <end position="87"/>
    </location>
</feature>
<gene>
    <name evidence="4" type="ORF">NAS2_0838</name>
</gene>
<evidence type="ECO:0000256" key="2">
    <source>
        <dbReference type="SAM" id="MobiDB-lite"/>
    </source>
</evidence>
<reference evidence="4 5" key="1">
    <citation type="journal article" date="2019" name="ISME J.">
        <title>Isolation and characterization of a thermophilic sulfur- and iron-reducing thaumarchaeote from a terrestrial acidic hot spring.</title>
        <authorList>
            <person name="Kato S."/>
            <person name="Itoh T."/>
            <person name="Yuki M."/>
            <person name="Nagamori M."/>
            <person name="Ohnishi M."/>
            <person name="Uematsu K."/>
            <person name="Suzuki K."/>
            <person name="Takashina T."/>
            <person name="Ohkuma M."/>
        </authorList>
    </citation>
    <scope>NUCLEOTIDE SEQUENCE [LARGE SCALE GENOMIC DNA]</scope>
    <source>
        <strain evidence="4 5">NAS-02</strain>
    </source>
</reference>
<evidence type="ECO:0000313" key="4">
    <source>
        <dbReference type="EMBL" id="BBE42227.1"/>
    </source>
</evidence>
<proteinExistence type="inferred from homology"/>
<dbReference type="KEGG" id="ccai:NAS2_0838"/>
<name>A0A4P2VDS9_9ARCH</name>
<dbReference type="AlphaFoldDB" id="A0A4P2VDS9"/>
<sequence length="87" mass="9734">MPSMEEGDAGDRGLKVLGISGSLRRGSYNRMLLLNALRRLPEDVEWSIAEIRGIPVLDEDEISNPPEEVLELEEVHRGGGPRRDRDP</sequence>
<dbReference type="SUPFAM" id="SSF52218">
    <property type="entry name" value="Flavoproteins"/>
    <property type="match status" value="1"/>
</dbReference>
<organism evidence="4 5">
    <name type="scientific">Conexivisphaera calida</name>
    <dbReference type="NCBI Taxonomy" id="1874277"/>
    <lineage>
        <taxon>Archaea</taxon>
        <taxon>Nitrososphaerota</taxon>
        <taxon>Conexivisphaeria</taxon>
        <taxon>Conexivisphaerales</taxon>
        <taxon>Conexivisphaeraceae</taxon>
        <taxon>Conexivisphaera</taxon>
    </lineage>
</organism>
<comment type="similarity">
    <text evidence="1">Belongs to the SsuE family. Isf subfamily.</text>
</comment>
<evidence type="ECO:0000259" key="3">
    <source>
        <dbReference type="Pfam" id="PF03358"/>
    </source>
</evidence>
<dbReference type="GO" id="GO:0016491">
    <property type="term" value="F:oxidoreductase activity"/>
    <property type="evidence" value="ECO:0007669"/>
    <property type="project" value="InterPro"/>
</dbReference>
<dbReference type="Proteomes" id="UP000509448">
    <property type="component" value="Chromosome"/>
</dbReference>
<dbReference type="InterPro" id="IPR029039">
    <property type="entry name" value="Flavoprotein-like_sf"/>
</dbReference>